<accession>F0SRJ3</accession>
<proteinExistence type="predicted"/>
<dbReference type="EC" id="4.2.3.153" evidence="2"/>
<evidence type="ECO:0000256" key="7">
    <source>
        <dbReference type="PIRSR" id="PIRSR015957-1"/>
    </source>
</evidence>
<sequence>MPGLLISVRNAAEAGIALAGGCDVLDVKDPSAGSLGQPALNTLAEILETLKHLQSSIPTSCALGELVDWSPDPVAMFTLNRLSYLKIGPAGLGKFDDWADRFATLQQQFRQAGVNQPRWIAAFYLDFEAAASFDPLAVLTETKLRKQLCDRLGCAGILLDSFDKQGPSAAELILDRRRTQTLRDLLATARELGLMTAFAGRLSFEDVRTLQAARIQPDLFAVRSAVCLENQRQAGIEAARVRQLTELVGCTENTDFATTPVGQACDAD</sequence>
<dbReference type="KEGG" id="pbs:Plabr_0427"/>
<dbReference type="OrthoDB" id="289419at2"/>
<feature type="active site" description="Schiff-base intermediate with substrate" evidence="7">
    <location>
        <position position="28"/>
    </location>
</feature>
<dbReference type="STRING" id="756272.Plabr_0427"/>
<dbReference type="InterPro" id="IPR007565">
    <property type="entry name" value="4HFCP_synth"/>
</dbReference>
<evidence type="ECO:0000256" key="2">
    <source>
        <dbReference type="ARBA" id="ARBA00012553"/>
    </source>
</evidence>
<evidence type="ECO:0000256" key="1">
    <source>
        <dbReference type="ARBA" id="ARBA00003810"/>
    </source>
</evidence>
<evidence type="ECO:0000256" key="3">
    <source>
        <dbReference type="ARBA" id="ARBA00023239"/>
    </source>
</evidence>
<dbReference type="EMBL" id="CP002546">
    <property type="protein sequence ID" value="ADY58054.1"/>
    <property type="molecule type" value="Genomic_DNA"/>
</dbReference>
<dbReference type="HOGENOM" id="CLU_068659_0_0_0"/>
<dbReference type="RefSeq" id="WP_013626798.1">
    <property type="nucleotide sequence ID" value="NC_015174.1"/>
</dbReference>
<dbReference type="GO" id="GO:0016829">
    <property type="term" value="F:lyase activity"/>
    <property type="evidence" value="ECO:0007669"/>
    <property type="project" value="UniProtKB-KW"/>
</dbReference>
<name>F0SRJ3_RUBBR</name>
<evidence type="ECO:0000313" key="8">
    <source>
        <dbReference type="EMBL" id="ADY58054.1"/>
    </source>
</evidence>
<dbReference type="eggNOG" id="COG1891">
    <property type="taxonomic scope" value="Bacteria"/>
</dbReference>
<feature type="active site" description="Proton acceptor" evidence="7">
    <location>
        <position position="86"/>
    </location>
</feature>
<dbReference type="PIRSF" id="PIRSF015957">
    <property type="entry name" value="UCP015957"/>
    <property type="match status" value="1"/>
</dbReference>
<evidence type="ECO:0000313" key="9">
    <source>
        <dbReference type="Proteomes" id="UP000006860"/>
    </source>
</evidence>
<evidence type="ECO:0000256" key="5">
    <source>
        <dbReference type="ARBA" id="ARBA00032523"/>
    </source>
</evidence>
<comment type="function">
    <text evidence="1">Catalyzes the formation of 4-(hydroxymethyl)-2-furancarboxaldehyde phosphate (4-HFC-P) from two molecules of glyceraldehyde-3-P (GA-3-P).</text>
</comment>
<organism evidence="8 9">
    <name type="scientific">Rubinisphaera brasiliensis (strain ATCC 49424 / DSM 5305 / JCM 21570 / IAM 15109 / NBRC 103401 / IFAM 1448)</name>
    <name type="common">Planctomyces brasiliensis</name>
    <dbReference type="NCBI Taxonomy" id="756272"/>
    <lineage>
        <taxon>Bacteria</taxon>
        <taxon>Pseudomonadati</taxon>
        <taxon>Planctomycetota</taxon>
        <taxon>Planctomycetia</taxon>
        <taxon>Planctomycetales</taxon>
        <taxon>Planctomycetaceae</taxon>
        <taxon>Rubinisphaera</taxon>
    </lineage>
</organism>
<keyword evidence="3" id="KW-0456">Lyase</keyword>
<gene>
    <name evidence="8" type="ordered locus">Plabr_0427</name>
</gene>
<keyword evidence="4" id="KW-0704">Schiff base</keyword>
<evidence type="ECO:0000256" key="6">
    <source>
        <dbReference type="ARBA" id="ARBA00047628"/>
    </source>
</evidence>
<reference evidence="9" key="1">
    <citation type="submission" date="2011-02" db="EMBL/GenBank/DDBJ databases">
        <title>The complete genome of Planctomyces brasiliensis DSM 5305.</title>
        <authorList>
            <person name="Lucas S."/>
            <person name="Copeland A."/>
            <person name="Lapidus A."/>
            <person name="Bruce D."/>
            <person name="Goodwin L."/>
            <person name="Pitluck S."/>
            <person name="Kyrpides N."/>
            <person name="Mavromatis K."/>
            <person name="Pagani I."/>
            <person name="Ivanova N."/>
            <person name="Ovchinnikova G."/>
            <person name="Lu M."/>
            <person name="Detter J.C."/>
            <person name="Han C."/>
            <person name="Land M."/>
            <person name="Hauser L."/>
            <person name="Markowitz V."/>
            <person name="Cheng J.-F."/>
            <person name="Hugenholtz P."/>
            <person name="Woyke T."/>
            <person name="Wu D."/>
            <person name="Tindall B."/>
            <person name="Pomrenke H.G."/>
            <person name="Brambilla E."/>
            <person name="Klenk H.-P."/>
            <person name="Eisen J.A."/>
        </authorList>
    </citation>
    <scope>NUCLEOTIDE SEQUENCE [LARGE SCALE GENOMIC DNA]</scope>
    <source>
        <strain evidence="9">ATCC 49424 / DSM 5305 / JCM 21570 / NBRC 103401 / IFAM 1448</strain>
    </source>
</reference>
<keyword evidence="9" id="KW-1185">Reference proteome</keyword>
<comment type="catalytic activity">
    <reaction evidence="6">
        <text>2 D-glyceraldehyde 3-phosphate = 4-(hydroxymethyl)-2-furancarboxaldehyde phosphate + phosphate + 2 H2O</text>
        <dbReference type="Rhea" id="RHEA:43536"/>
        <dbReference type="ChEBI" id="CHEBI:15377"/>
        <dbReference type="ChEBI" id="CHEBI:43474"/>
        <dbReference type="ChEBI" id="CHEBI:59776"/>
        <dbReference type="ChEBI" id="CHEBI:83407"/>
        <dbReference type="EC" id="4.2.3.153"/>
    </reaction>
</comment>
<dbReference type="AlphaFoldDB" id="F0SRJ3"/>
<dbReference type="Pfam" id="PF04476">
    <property type="entry name" value="4HFCP_synth"/>
    <property type="match status" value="1"/>
</dbReference>
<protein>
    <recommendedName>
        <fullName evidence="2">(5-formylfuran-3-yl)methyl phosphate synthase</fullName>
        <ecNumber evidence="2">4.2.3.153</ecNumber>
    </recommendedName>
    <alternativeName>
        <fullName evidence="5">4-(hydroxymethyl)-2-furancarboxaldehyde-phosphate synthase</fullName>
    </alternativeName>
</protein>
<evidence type="ECO:0000256" key="4">
    <source>
        <dbReference type="ARBA" id="ARBA00023270"/>
    </source>
</evidence>
<dbReference type="Proteomes" id="UP000006860">
    <property type="component" value="Chromosome"/>
</dbReference>